<proteinExistence type="predicted"/>
<protein>
    <submittedName>
        <fullName evidence="2">Aminoglycoside phosphotransferase family protein</fullName>
    </submittedName>
</protein>
<dbReference type="Gene3D" id="3.90.1200.10">
    <property type="match status" value="1"/>
</dbReference>
<reference evidence="2 3" key="1">
    <citation type="journal article" date="2010" name="Int. J. Syst. Evol. Microbiol.">
        <title>Bacillus horneckiae sp. nov., isolated from a spacecraft-assembly clean room.</title>
        <authorList>
            <person name="Vaishampayan P."/>
            <person name="Probst A."/>
            <person name="Krishnamurthi S."/>
            <person name="Ghosh S."/>
            <person name="Osman S."/>
            <person name="McDowall A."/>
            <person name="Ruckmani A."/>
            <person name="Mayilraj S."/>
            <person name="Venkateswaran K."/>
        </authorList>
    </citation>
    <scope>NUCLEOTIDE SEQUENCE [LARGE SCALE GENOMIC DNA]</scope>
    <source>
        <strain evidence="3">1PO1SC</strain>
    </source>
</reference>
<dbReference type="Pfam" id="PF01636">
    <property type="entry name" value="APH"/>
    <property type="match status" value="1"/>
</dbReference>
<dbReference type="GO" id="GO:0016740">
    <property type="term" value="F:transferase activity"/>
    <property type="evidence" value="ECO:0007669"/>
    <property type="project" value="UniProtKB-KW"/>
</dbReference>
<name>A0A2N0ZFG0_9BACI</name>
<feature type="domain" description="Aminoglycoside phosphotransferase" evidence="1">
    <location>
        <begin position="45"/>
        <end position="241"/>
    </location>
</feature>
<comment type="caution">
    <text evidence="2">The sequence shown here is derived from an EMBL/GenBank/DDBJ whole genome shotgun (WGS) entry which is preliminary data.</text>
</comment>
<evidence type="ECO:0000313" key="3">
    <source>
        <dbReference type="Proteomes" id="UP000233343"/>
    </source>
</evidence>
<evidence type="ECO:0000259" key="1">
    <source>
        <dbReference type="Pfam" id="PF01636"/>
    </source>
</evidence>
<dbReference type="InterPro" id="IPR002575">
    <property type="entry name" value="Aminoglycoside_PTrfase"/>
</dbReference>
<dbReference type="RefSeq" id="WP_066189616.1">
    <property type="nucleotide sequence ID" value="NZ_JARMMB010000015.1"/>
</dbReference>
<dbReference type="SUPFAM" id="SSF56112">
    <property type="entry name" value="Protein kinase-like (PK-like)"/>
    <property type="match status" value="1"/>
</dbReference>
<sequence length="293" mass="34130">MKKMKEAINYFKLNVQSIECVPESYGSEVYKLTLINKESLYIKIPYSKVKLYREYAVLNQLKKIVRVPEILGFWEGNEEMTGAFLLEDLKGVPCNKKISVELAYDIGIHHAKIHSVSMESYGNFTEDGFEALKPHDWHAFVRDKFFDFAPSVKEVLSADLYEKSIRHFEEHIKALPAPEPPAIIHMDFRPGNILVNNDYVVGIIDFESSRSAATEMDFTKINRDIFKKYPNTKEAYIEGYETIRPFIDLDRILPFYAFYDAFNSIGWSYNRGLEKHKGFFEENLVILKSFIEK</sequence>
<dbReference type="PANTHER" id="PTHR21310">
    <property type="entry name" value="AMINOGLYCOSIDE PHOSPHOTRANSFERASE-RELATED-RELATED"/>
    <property type="match status" value="1"/>
</dbReference>
<gene>
    <name evidence="2" type="ORF">CWS20_13640</name>
</gene>
<dbReference type="Proteomes" id="UP000233343">
    <property type="component" value="Unassembled WGS sequence"/>
</dbReference>
<dbReference type="InterPro" id="IPR051678">
    <property type="entry name" value="AGP_Transferase"/>
</dbReference>
<dbReference type="PANTHER" id="PTHR21310:SF15">
    <property type="entry name" value="AMINOGLYCOSIDE PHOSPHOTRANSFERASE DOMAIN-CONTAINING PROTEIN"/>
    <property type="match status" value="1"/>
</dbReference>
<keyword evidence="2" id="KW-0808">Transferase</keyword>
<dbReference type="EMBL" id="PISD01000030">
    <property type="protein sequence ID" value="PKG28250.1"/>
    <property type="molecule type" value="Genomic_DNA"/>
</dbReference>
<organism evidence="2 3">
    <name type="scientific">Cytobacillus horneckiae</name>
    <dbReference type="NCBI Taxonomy" id="549687"/>
    <lineage>
        <taxon>Bacteria</taxon>
        <taxon>Bacillati</taxon>
        <taxon>Bacillota</taxon>
        <taxon>Bacilli</taxon>
        <taxon>Bacillales</taxon>
        <taxon>Bacillaceae</taxon>
        <taxon>Cytobacillus</taxon>
    </lineage>
</organism>
<dbReference type="InterPro" id="IPR011009">
    <property type="entry name" value="Kinase-like_dom_sf"/>
</dbReference>
<accession>A0A2N0ZFG0</accession>
<evidence type="ECO:0000313" key="2">
    <source>
        <dbReference type="EMBL" id="PKG28250.1"/>
    </source>
</evidence>
<keyword evidence="3" id="KW-1185">Reference proteome</keyword>
<dbReference type="AlphaFoldDB" id="A0A2N0ZFG0"/>